<dbReference type="InterPro" id="IPR013154">
    <property type="entry name" value="ADH-like_N"/>
</dbReference>
<protein>
    <submittedName>
        <fullName evidence="2">Alcohol dehydrogenase zinc-binding domain protein</fullName>
    </submittedName>
</protein>
<evidence type="ECO:0000259" key="1">
    <source>
        <dbReference type="SMART" id="SM00829"/>
    </source>
</evidence>
<dbReference type="SUPFAM" id="SSF50129">
    <property type="entry name" value="GroES-like"/>
    <property type="match status" value="1"/>
</dbReference>
<dbReference type="Gene3D" id="3.40.50.720">
    <property type="entry name" value="NAD(P)-binding Rossmann-like Domain"/>
    <property type="match status" value="1"/>
</dbReference>
<dbReference type="InterPro" id="IPR050700">
    <property type="entry name" value="YIM1/Zinc_Alcohol_DH_Fams"/>
</dbReference>
<dbReference type="Gene3D" id="3.90.180.10">
    <property type="entry name" value="Medium-chain alcohol dehydrogenases, catalytic domain"/>
    <property type="match status" value="1"/>
</dbReference>
<dbReference type="STRING" id="479433.Caci_3826"/>
<dbReference type="PANTHER" id="PTHR11695">
    <property type="entry name" value="ALCOHOL DEHYDROGENASE RELATED"/>
    <property type="match status" value="1"/>
</dbReference>
<dbReference type="SMART" id="SM00829">
    <property type="entry name" value="PKS_ER"/>
    <property type="match status" value="1"/>
</dbReference>
<gene>
    <name evidence="2" type="ordered locus">Caci_3826</name>
</gene>
<reference evidence="2 3" key="1">
    <citation type="journal article" date="2009" name="Stand. Genomic Sci.">
        <title>Complete genome sequence of Catenulispora acidiphila type strain (ID 139908).</title>
        <authorList>
            <person name="Copeland A."/>
            <person name="Lapidus A."/>
            <person name="Glavina Del Rio T."/>
            <person name="Nolan M."/>
            <person name="Lucas S."/>
            <person name="Chen F."/>
            <person name="Tice H."/>
            <person name="Cheng J.F."/>
            <person name="Bruce D."/>
            <person name="Goodwin L."/>
            <person name="Pitluck S."/>
            <person name="Mikhailova N."/>
            <person name="Pati A."/>
            <person name="Ivanova N."/>
            <person name="Mavromatis K."/>
            <person name="Chen A."/>
            <person name="Palaniappan K."/>
            <person name="Chain P."/>
            <person name="Land M."/>
            <person name="Hauser L."/>
            <person name="Chang Y.J."/>
            <person name="Jeffries C.D."/>
            <person name="Chertkov O."/>
            <person name="Brettin T."/>
            <person name="Detter J.C."/>
            <person name="Han C."/>
            <person name="Ali Z."/>
            <person name="Tindall B.J."/>
            <person name="Goker M."/>
            <person name="Bristow J."/>
            <person name="Eisen J.A."/>
            <person name="Markowitz V."/>
            <person name="Hugenholtz P."/>
            <person name="Kyrpides N.C."/>
            <person name="Klenk H.P."/>
        </authorList>
    </citation>
    <scope>NUCLEOTIDE SEQUENCE [LARGE SCALE GENOMIC DNA]</scope>
    <source>
        <strain evidence="3">DSM 44928 / JCM 14897 / NBRC 102108 / NRRL B-24433 / ID139908</strain>
    </source>
</reference>
<dbReference type="EMBL" id="CP001700">
    <property type="protein sequence ID" value="ACU72726.1"/>
    <property type="molecule type" value="Genomic_DNA"/>
</dbReference>
<dbReference type="InParanoid" id="C7QDD3"/>
<name>C7QDD3_CATAD</name>
<dbReference type="SUPFAM" id="SSF51735">
    <property type="entry name" value="NAD(P)-binding Rossmann-fold domains"/>
    <property type="match status" value="1"/>
</dbReference>
<dbReference type="eggNOG" id="COG0604">
    <property type="taxonomic scope" value="Bacteria"/>
</dbReference>
<dbReference type="GO" id="GO:0016491">
    <property type="term" value="F:oxidoreductase activity"/>
    <property type="evidence" value="ECO:0007669"/>
    <property type="project" value="InterPro"/>
</dbReference>
<accession>C7QDD3</accession>
<dbReference type="Proteomes" id="UP000000851">
    <property type="component" value="Chromosome"/>
</dbReference>
<dbReference type="KEGG" id="cai:Caci_3826"/>
<keyword evidence="3" id="KW-1185">Reference proteome</keyword>
<dbReference type="InterPro" id="IPR036291">
    <property type="entry name" value="NAD(P)-bd_dom_sf"/>
</dbReference>
<dbReference type="CDD" id="cd05289">
    <property type="entry name" value="MDR_like_2"/>
    <property type="match status" value="1"/>
</dbReference>
<evidence type="ECO:0000313" key="3">
    <source>
        <dbReference type="Proteomes" id="UP000000851"/>
    </source>
</evidence>
<dbReference type="InterPro" id="IPR020843">
    <property type="entry name" value="ER"/>
</dbReference>
<dbReference type="Pfam" id="PF08240">
    <property type="entry name" value="ADH_N"/>
    <property type="match status" value="1"/>
</dbReference>
<dbReference type="Pfam" id="PF13602">
    <property type="entry name" value="ADH_zinc_N_2"/>
    <property type="match status" value="1"/>
</dbReference>
<dbReference type="AlphaFoldDB" id="C7QDD3"/>
<dbReference type="HOGENOM" id="CLU_026673_3_3_11"/>
<organism evidence="2 3">
    <name type="scientific">Catenulispora acidiphila (strain DSM 44928 / JCM 14897 / NBRC 102108 / NRRL B-24433 / ID139908)</name>
    <dbReference type="NCBI Taxonomy" id="479433"/>
    <lineage>
        <taxon>Bacteria</taxon>
        <taxon>Bacillati</taxon>
        <taxon>Actinomycetota</taxon>
        <taxon>Actinomycetes</taxon>
        <taxon>Catenulisporales</taxon>
        <taxon>Catenulisporaceae</taxon>
        <taxon>Catenulispora</taxon>
    </lineage>
</organism>
<feature type="domain" description="Enoyl reductase (ER)" evidence="1">
    <location>
        <begin position="13"/>
        <end position="308"/>
    </location>
</feature>
<evidence type="ECO:0000313" key="2">
    <source>
        <dbReference type="EMBL" id="ACU72726.1"/>
    </source>
</evidence>
<dbReference type="InterPro" id="IPR011032">
    <property type="entry name" value="GroES-like_sf"/>
</dbReference>
<dbReference type="PANTHER" id="PTHR11695:SF294">
    <property type="entry name" value="RETICULON-4-INTERACTING PROTEIN 1, MITOCHONDRIAL"/>
    <property type="match status" value="1"/>
</dbReference>
<sequence>MDTMMALRAHSRGGPEQLVYERAPKPAPAPGEVLVSVHAAAVTFAELGWESIWTREDGTDRTPIIPGHEVSGTVEETTGGSSYEVGDEVYGLIGFDRDGAAAEYVCVPEIGLARKPSSATHEQAAAMALSALTAWQALIDHARLQPQEKVLITGGSGGVGVYAVQIARARGAEVTATGGAAGRELVTRLGAHQYLDYAAGPVDRELSGFDVVLDAAGAGDGEALYRVLRPGGRMILLAAPPNADRAKKHDVDATFFVVSPNGGELAHLASLVDESVLEPIVSQTFSLADGRSAYESGKLPHPPGKTVIIVP</sequence>
<proteinExistence type="predicted"/>